<dbReference type="EMBL" id="CAMXCT010000914">
    <property type="protein sequence ID" value="CAI3984755.1"/>
    <property type="molecule type" value="Genomic_DNA"/>
</dbReference>
<dbReference type="AlphaFoldDB" id="A0A9P1FS43"/>
<accession>A0A9P1FS43</accession>
<sequence length="267" mass="30490">MADVPATAEDAMVAAVEGDEMLPVCEKCKTPMELSDMAAKKTVHSRQAFCKSCHSLTNLLVKHVDTKELFSSMTPSEITEFYQERLGIQEPHAVFGTVYRVDLQPTQLVCIMVKSEMWRYVRPSGEAIAIHRRRRTLPARSNTKDEGDVDDDDLFFEVMTEFVNENLQAAEDLSERAFNLILLYKELAIYFDDLRSVYPPPKNENDTRKDLVEVFQRFAAQIQLHREQVESEKLREFLEAGGTLSTATPPGTPRNTPRYGTPRRNVR</sequence>
<reference evidence="3 4" key="2">
    <citation type="submission" date="2024-05" db="EMBL/GenBank/DDBJ databases">
        <authorList>
            <person name="Chen Y."/>
            <person name="Shah S."/>
            <person name="Dougan E. K."/>
            <person name="Thang M."/>
            <person name="Chan C."/>
        </authorList>
    </citation>
    <scope>NUCLEOTIDE SEQUENCE [LARGE SCALE GENOMIC DNA]</scope>
</reference>
<comment type="caution">
    <text evidence="2">The sequence shown here is derived from an EMBL/GenBank/DDBJ whole genome shotgun (WGS) entry which is preliminary data.</text>
</comment>
<gene>
    <name evidence="2" type="ORF">C1SCF055_LOCUS12274</name>
</gene>
<dbReference type="Gene3D" id="1.20.58.2220">
    <property type="entry name" value="Formin, FH2 domain"/>
    <property type="match status" value="1"/>
</dbReference>
<proteinExistence type="predicted"/>
<protein>
    <submittedName>
        <fullName evidence="2">Uncharacterized protein</fullName>
    </submittedName>
</protein>
<evidence type="ECO:0000256" key="1">
    <source>
        <dbReference type="SAM" id="MobiDB-lite"/>
    </source>
</evidence>
<name>A0A9P1FS43_9DINO</name>
<reference evidence="2" key="1">
    <citation type="submission" date="2022-10" db="EMBL/GenBank/DDBJ databases">
        <authorList>
            <person name="Chen Y."/>
            <person name="Dougan E. K."/>
            <person name="Chan C."/>
            <person name="Rhodes N."/>
            <person name="Thang M."/>
        </authorList>
    </citation>
    <scope>NUCLEOTIDE SEQUENCE</scope>
</reference>
<evidence type="ECO:0000313" key="2">
    <source>
        <dbReference type="EMBL" id="CAI3984755.1"/>
    </source>
</evidence>
<feature type="compositionally biased region" description="Polar residues" evidence="1">
    <location>
        <begin position="243"/>
        <end position="255"/>
    </location>
</feature>
<feature type="region of interest" description="Disordered" evidence="1">
    <location>
        <begin position="241"/>
        <end position="267"/>
    </location>
</feature>
<evidence type="ECO:0000313" key="4">
    <source>
        <dbReference type="Proteomes" id="UP001152797"/>
    </source>
</evidence>
<dbReference type="EMBL" id="CAMXCT030000914">
    <property type="protein sequence ID" value="CAL4772067.1"/>
    <property type="molecule type" value="Genomic_DNA"/>
</dbReference>
<evidence type="ECO:0000313" key="3">
    <source>
        <dbReference type="EMBL" id="CAL4772067.1"/>
    </source>
</evidence>
<dbReference type="InterPro" id="IPR042201">
    <property type="entry name" value="FH2_Formin_sf"/>
</dbReference>
<dbReference type="Proteomes" id="UP001152797">
    <property type="component" value="Unassembled WGS sequence"/>
</dbReference>
<keyword evidence="4" id="KW-1185">Reference proteome</keyword>
<dbReference type="EMBL" id="CAMXCT020000914">
    <property type="protein sequence ID" value="CAL1138130.1"/>
    <property type="molecule type" value="Genomic_DNA"/>
</dbReference>
<organism evidence="2">
    <name type="scientific">Cladocopium goreaui</name>
    <dbReference type="NCBI Taxonomy" id="2562237"/>
    <lineage>
        <taxon>Eukaryota</taxon>
        <taxon>Sar</taxon>
        <taxon>Alveolata</taxon>
        <taxon>Dinophyceae</taxon>
        <taxon>Suessiales</taxon>
        <taxon>Symbiodiniaceae</taxon>
        <taxon>Cladocopium</taxon>
    </lineage>
</organism>